<evidence type="ECO:0000256" key="1">
    <source>
        <dbReference type="ARBA" id="ARBA00001933"/>
    </source>
</evidence>
<feature type="binding site" evidence="9">
    <location>
        <position position="239"/>
    </location>
    <ligand>
        <name>pyridoxal 5'-phosphate</name>
        <dbReference type="ChEBI" id="CHEBI:597326"/>
    </ligand>
</feature>
<dbReference type="UniPathway" id="UPA00078">
    <property type="reaction ID" value="UER00160"/>
</dbReference>
<dbReference type="SUPFAM" id="SSF53383">
    <property type="entry name" value="PLP-dependent transferases"/>
    <property type="match status" value="1"/>
</dbReference>
<comment type="function">
    <text evidence="9">Catalyzes the transfer of the alpha-amino group from S-adenosyl-L-methionine (SAM) to 7-keto-8-aminopelargonic acid (KAPA) to form 7,8-diaminopelargonic acid (DAPA). It is the only aminotransferase known to utilize SAM as an amino donor.</text>
</comment>
<dbReference type="OrthoDB" id="9807885at2"/>
<keyword evidence="3 9" id="KW-0032">Aminotransferase</keyword>
<protein>
    <recommendedName>
        <fullName evidence="9">Adenosylmethionine-8-amino-7-oxononanoate aminotransferase</fullName>
        <ecNumber evidence="9">2.6.1.62</ecNumber>
    </recommendedName>
    <alternativeName>
        <fullName evidence="9">7,8-diamino-pelargonic acid aminotransferase</fullName>
        <shortName evidence="9">DAPA AT</shortName>
        <shortName evidence="9">DAPA aminotransferase</shortName>
    </alternativeName>
    <alternativeName>
        <fullName evidence="9">7,8-diaminononanoate synthase</fullName>
        <shortName evidence="9">DANS</shortName>
    </alternativeName>
    <alternativeName>
        <fullName evidence="9">Diaminopelargonic acid synthase</fullName>
    </alternativeName>
</protein>
<evidence type="ECO:0000313" key="11">
    <source>
        <dbReference type="Proteomes" id="UP000007463"/>
    </source>
</evidence>
<dbReference type="HAMAP" id="MF_00834">
    <property type="entry name" value="BioA"/>
    <property type="match status" value="1"/>
</dbReference>
<feature type="binding site" evidence="9">
    <location>
        <position position="53"/>
    </location>
    <ligand>
        <name>substrate</name>
    </ligand>
</feature>
<dbReference type="GO" id="GO:0005737">
    <property type="term" value="C:cytoplasm"/>
    <property type="evidence" value="ECO:0007669"/>
    <property type="project" value="UniProtKB-SubCell"/>
</dbReference>
<dbReference type="FunFam" id="3.40.640.10:FF:000004">
    <property type="entry name" value="Acetylornithine aminotransferase"/>
    <property type="match status" value="1"/>
</dbReference>
<proteinExistence type="inferred from homology"/>
<feature type="modified residue" description="N6-(pyridoxal phosphate)lysine" evidence="9">
    <location>
        <position position="268"/>
    </location>
</feature>
<evidence type="ECO:0000256" key="5">
    <source>
        <dbReference type="ARBA" id="ARBA00022691"/>
    </source>
</evidence>
<comment type="subunit">
    <text evidence="9">Homodimer.</text>
</comment>
<comment type="similarity">
    <text evidence="9">Belongs to the class-III pyridoxal-phosphate-dependent aminotransferase family. BioA subfamily.</text>
</comment>
<dbReference type="STRING" id="755732.Fluta_3298"/>
<dbReference type="HOGENOM" id="CLU_016922_4_3_10"/>
<keyword evidence="11" id="KW-1185">Reference proteome</keyword>
<organism evidence="10 11">
    <name type="scientific">Fluviicola taffensis (strain DSM 16823 / NCIMB 13979 / RW262)</name>
    <dbReference type="NCBI Taxonomy" id="755732"/>
    <lineage>
        <taxon>Bacteria</taxon>
        <taxon>Pseudomonadati</taxon>
        <taxon>Bacteroidota</taxon>
        <taxon>Flavobacteriia</taxon>
        <taxon>Flavobacteriales</taxon>
        <taxon>Crocinitomicaceae</taxon>
        <taxon>Fluviicola</taxon>
    </lineage>
</organism>
<evidence type="ECO:0000256" key="7">
    <source>
        <dbReference type="ARBA" id="ARBA00022898"/>
    </source>
</evidence>
<dbReference type="InterPro" id="IPR015424">
    <property type="entry name" value="PyrdxlP-dep_Trfase"/>
</dbReference>
<dbReference type="GO" id="GO:0051537">
    <property type="term" value="F:2 iron, 2 sulfur cluster binding"/>
    <property type="evidence" value="ECO:0007669"/>
    <property type="project" value="UniProtKB-KW"/>
</dbReference>
<evidence type="ECO:0000256" key="4">
    <source>
        <dbReference type="ARBA" id="ARBA00022679"/>
    </source>
</evidence>
<evidence type="ECO:0000313" key="10">
    <source>
        <dbReference type="EMBL" id="AEA45270.1"/>
    </source>
</evidence>
<comment type="catalytic activity">
    <reaction evidence="8 9">
        <text>(8S)-8-amino-7-oxononanoate + S-adenosyl-L-methionine = S-adenosyl-4-methylsulfanyl-2-oxobutanoate + (7R,8S)-7,8-diammoniononanoate</text>
        <dbReference type="Rhea" id="RHEA:16861"/>
        <dbReference type="ChEBI" id="CHEBI:16490"/>
        <dbReference type="ChEBI" id="CHEBI:59789"/>
        <dbReference type="ChEBI" id="CHEBI:149468"/>
        <dbReference type="ChEBI" id="CHEBI:149469"/>
        <dbReference type="EC" id="2.6.1.62"/>
    </reaction>
</comment>
<dbReference type="InterPro" id="IPR015422">
    <property type="entry name" value="PyrdxlP-dep_Trfase_small"/>
</dbReference>
<dbReference type="GO" id="GO:0030170">
    <property type="term" value="F:pyridoxal phosphate binding"/>
    <property type="evidence" value="ECO:0007669"/>
    <property type="project" value="UniProtKB-UniRule"/>
</dbReference>
<keyword evidence="6 9" id="KW-0093">Biotin biosynthesis</keyword>
<keyword evidence="5 9" id="KW-0949">S-adenosyl-L-methionine</keyword>
<sequence length="428" mass="48006">MDRATSLEKDKKHVWHPFTQMQTAGEPLCIVKAEATTLTDANGKEYIDANSSWWVNVHGHGHPYLGEALQEQFAQLDHVIFAGATHPQAIKLADRITSLLPEKLEKVFFSDDGSTAVEVALKMAFQYWHNKNEPKKRIIALDGAYHGDTFGAMSIGQRGAFNKPFEHLFFDVDFIDFPKDEARSHSLIQAEQILQTGEVAAVIVEPLVQGSAGMRMYDAVWLDAFVSLARKYKALVIFDEVMTAWGRTGKLFAHNFCAEEPDLICLSKGLTGGVLPLGLTVATNEIYDAFLHPETSKALLHGHSFTGSAMACAVANASLDLFEQPETWDSIEWIEERHRYFIEALKAHSKVKDIGLCGTILRFEIETGEGNNYYSTIRDQAYNYFLERGCLIRPLGNVLYLNPPYCISEEELDKLHVVLLDFLDDISL</sequence>
<comment type="cofactor">
    <cofactor evidence="1 9">
        <name>pyridoxal 5'-phosphate</name>
        <dbReference type="ChEBI" id="CHEBI:597326"/>
    </cofactor>
</comment>
<dbReference type="Gene3D" id="3.40.640.10">
    <property type="entry name" value="Type I PLP-dependent aspartate aminotransferase-like (Major domain)"/>
    <property type="match status" value="1"/>
</dbReference>
<feature type="binding site" evidence="9">
    <location>
        <begin position="303"/>
        <end position="304"/>
    </location>
    <ligand>
        <name>pyridoxal 5'-phosphate</name>
        <dbReference type="ChEBI" id="CHEBI:597326"/>
    </ligand>
</feature>
<dbReference type="PANTHER" id="PTHR42684:SF3">
    <property type="entry name" value="ADENOSYLMETHIONINE-8-AMINO-7-OXONONANOATE AMINOTRANSFERASE"/>
    <property type="match status" value="1"/>
</dbReference>
<dbReference type="InterPro" id="IPR005814">
    <property type="entry name" value="Aminotrans_3"/>
</dbReference>
<keyword evidence="4 9" id="KW-0808">Transferase</keyword>
<feature type="binding site" evidence="9">
    <location>
        <position position="145"/>
    </location>
    <ligand>
        <name>substrate</name>
    </ligand>
</feature>
<keyword evidence="7 9" id="KW-0663">Pyridoxal phosphate</keyword>
<dbReference type="InterPro" id="IPR015421">
    <property type="entry name" value="PyrdxlP-dep_Trfase_major"/>
</dbReference>
<dbReference type="GO" id="GO:0004015">
    <property type="term" value="F:adenosylmethionine-8-amino-7-oxononanoate transaminase activity"/>
    <property type="evidence" value="ECO:0007669"/>
    <property type="project" value="UniProtKB-UniRule"/>
</dbReference>
<dbReference type="CDD" id="cd00610">
    <property type="entry name" value="OAT_like"/>
    <property type="match status" value="1"/>
</dbReference>
<dbReference type="EMBL" id="CP002542">
    <property type="protein sequence ID" value="AEA45270.1"/>
    <property type="molecule type" value="Genomic_DNA"/>
</dbReference>
<feature type="binding site" evidence="9">
    <location>
        <position position="302"/>
    </location>
    <ligand>
        <name>substrate</name>
    </ligand>
</feature>
<dbReference type="KEGG" id="fte:Fluta_3298"/>
<keyword evidence="9" id="KW-0963">Cytoplasm</keyword>
<feature type="site" description="Participates in the substrate recognition with KAPA and in a stacking interaction with the adenine ring of SAM" evidence="9">
    <location>
        <position position="18"/>
    </location>
</feature>
<dbReference type="PANTHER" id="PTHR42684">
    <property type="entry name" value="ADENOSYLMETHIONINE-8-AMINO-7-OXONONANOATE AMINOTRANSFERASE"/>
    <property type="match status" value="1"/>
</dbReference>
<dbReference type="Pfam" id="PF00202">
    <property type="entry name" value="Aminotran_3"/>
    <property type="match status" value="1"/>
</dbReference>
<gene>
    <name evidence="9" type="primary">bioA</name>
    <name evidence="10" type="ordered locus">Fluta_3298</name>
</gene>
<dbReference type="Gene3D" id="3.90.1150.10">
    <property type="entry name" value="Aspartate Aminotransferase, domain 1"/>
    <property type="match status" value="1"/>
</dbReference>
<reference evidence="10 11" key="1">
    <citation type="journal article" date="2011" name="Stand. Genomic Sci.">
        <title>Complete genome sequence of the gliding freshwater bacterium Fluviicola taffensis type strain (RW262).</title>
        <authorList>
            <person name="Woyke T."/>
            <person name="Chertkov O."/>
            <person name="Lapidus A."/>
            <person name="Nolan M."/>
            <person name="Lucas S."/>
            <person name="Del Rio T.G."/>
            <person name="Tice H."/>
            <person name="Cheng J.F."/>
            <person name="Tapia R."/>
            <person name="Han C."/>
            <person name="Goodwin L."/>
            <person name="Pitluck S."/>
            <person name="Liolios K."/>
            <person name="Pagani I."/>
            <person name="Ivanova N."/>
            <person name="Huntemann M."/>
            <person name="Mavromatis K."/>
            <person name="Mikhailova N."/>
            <person name="Pati A."/>
            <person name="Chen A."/>
            <person name="Palaniappan K."/>
            <person name="Land M."/>
            <person name="Hauser L."/>
            <person name="Brambilla E.M."/>
            <person name="Rohde M."/>
            <person name="Mwirichia R."/>
            <person name="Sikorski J."/>
            <person name="Tindall B.J."/>
            <person name="Goker M."/>
            <person name="Bristow J."/>
            <person name="Eisen J.A."/>
            <person name="Markowitz V."/>
            <person name="Hugenholtz P."/>
            <person name="Klenk H.P."/>
            <person name="Kyrpides N.C."/>
        </authorList>
    </citation>
    <scope>NUCLEOTIDE SEQUENCE [LARGE SCALE GENOMIC DNA]</scope>
    <source>
        <strain evidence="11">DSM 16823 / RW262 / RW262</strain>
    </source>
</reference>
<dbReference type="GO" id="GO:0009102">
    <property type="term" value="P:biotin biosynthetic process"/>
    <property type="evidence" value="ECO:0007669"/>
    <property type="project" value="UniProtKB-UniRule"/>
</dbReference>
<comment type="subcellular location">
    <subcellularLocation>
        <location evidence="9">Cytoplasm</location>
    </subcellularLocation>
</comment>
<evidence type="ECO:0000256" key="8">
    <source>
        <dbReference type="ARBA" id="ARBA00048449"/>
    </source>
</evidence>
<dbReference type="NCBIfam" id="NF004624">
    <property type="entry name" value="PRK05964.1"/>
    <property type="match status" value="1"/>
</dbReference>
<comment type="pathway">
    <text evidence="2 9">Cofactor biosynthesis; biotin biosynthesis; 7,8-diaminononanoate from 8-amino-7-oxononanoate (SAM route): step 1/1.</text>
</comment>
<dbReference type="NCBIfam" id="TIGR00508">
    <property type="entry name" value="bioA"/>
    <property type="match status" value="1"/>
</dbReference>
<evidence type="ECO:0000256" key="2">
    <source>
        <dbReference type="ARBA" id="ARBA00005063"/>
    </source>
</evidence>
<dbReference type="AlphaFoldDB" id="F2IAU6"/>
<feature type="binding site" evidence="9">
    <location>
        <begin position="113"/>
        <end position="114"/>
    </location>
    <ligand>
        <name>pyridoxal 5'-phosphate</name>
        <dbReference type="ChEBI" id="CHEBI:597326"/>
    </ligand>
</feature>
<feature type="binding site" evidence="9">
    <location>
        <position position="268"/>
    </location>
    <ligand>
        <name>substrate</name>
    </ligand>
</feature>
<accession>F2IAU6</accession>
<dbReference type="Proteomes" id="UP000007463">
    <property type="component" value="Chromosome"/>
</dbReference>
<dbReference type="GO" id="GO:0004141">
    <property type="term" value="F:dethiobiotin synthase activity"/>
    <property type="evidence" value="ECO:0007669"/>
    <property type="project" value="TreeGrafter"/>
</dbReference>
<dbReference type="EC" id="2.6.1.62" evidence="9"/>
<reference evidence="11" key="2">
    <citation type="submission" date="2011-02" db="EMBL/GenBank/DDBJ databases">
        <title>The complete genome of Fluviicola taffensis DSM 16823.</title>
        <authorList>
            <consortium name="US DOE Joint Genome Institute (JGI-PGF)"/>
            <person name="Lucas S."/>
            <person name="Copeland A."/>
            <person name="Lapidus A."/>
            <person name="Bruce D."/>
            <person name="Goodwin L."/>
            <person name="Pitluck S."/>
            <person name="Kyrpides N."/>
            <person name="Mavromatis K."/>
            <person name="Ivanova N."/>
            <person name="Mikhailova N."/>
            <person name="Pagani I."/>
            <person name="Chertkov O."/>
            <person name="Detter J.C."/>
            <person name="Han C."/>
            <person name="Tapia R."/>
            <person name="Land M."/>
            <person name="Hauser L."/>
            <person name="Markowitz V."/>
            <person name="Cheng J.-F."/>
            <person name="Hugenholtz P."/>
            <person name="Woyke T."/>
            <person name="Wu D."/>
            <person name="Tindall B."/>
            <person name="Pomrenke H.G."/>
            <person name="Brambilla E."/>
            <person name="Klenk H.-P."/>
            <person name="Eisen J.A."/>
        </authorList>
    </citation>
    <scope>NUCLEOTIDE SEQUENCE [LARGE SCALE GENOMIC DNA]</scope>
    <source>
        <strain evidence="11">DSM 16823 / RW262 / RW262</strain>
    </source>
</reference>
<evidence type="ECO:0000256" key="9">
    <source>
        <dbReference type="HAMAP-Rule" id="MF_00834"/>
    </source>
</evidence>
<evidence type="ECO:0000256" key="3">
    <source>
        <dbReference type="ARBA" id="ARBA00022576"/>
    </source>
</evidence>
<dbReference type="InterPro" id="IPR005815">
    <property type="entry name" value="BioA"/>
</dbReference>
<evidence type="ECO:0000256" key="6">
    <source>
        <dbReference type="ARBA" id="ARBA00022756"/>
    </source>
</evidence>
<dbReference type="RefSeq" id="WP_013688037.1">
    <property type="nucleotide sequence ID" value="NC_015321.1"/>
</dbReference>
<feature type="binding site" evidence="9">
    <location>
        <position position="393"/>
    </location>
    <ligand>
        <name>substrate</name>
    </ligand>
</feature>
<dbReference type="eggNOG" id="COG0161">
    <property type="taxonomic scope" value="Bacteria"/>
</dbReference>
<name>F2IAU6_FLUTR</name>